<accession>A0A0R1TF28</accession>
<name>A0A0R1TF28_9LACO</name>
<protein>
    <submittedName>
        <fullName evidence="1">Uncharacterized protein</fullName>
    </submittedName>
</protein>
<dbReference type="PATRIC" id="fig|1423740.3.peg.174"/>
<evidence type="ECO:0000313" key="1">
    <source>
        <dbReference type="EMBL" id="KRL79951.1"/>
    </source>
</evidence>
<proteinExistence type="predicted"/>
<dbReference type="STRING" id="1423740.FC36_GL000164"/>
<dbReference type="AlphaFoldDB" id="A0A0R1TF28"/>
<dbReference type="Gene3D" id="1.10.1220.10">
    <property type="entry name" value="Met repressor-like"/>
    <property type="match status" value="1"/>
</dbReference>
<organism evidence="1 2">
    <name type="scientific">Ligilactobacillus equi DSM 15833 = JCM 10991</name>
    <dbReference type="NCBI Taxonomy" id="1423740"/>
    <lineage>
        <taxon>Bacteria</taxon>
        <taxon>Bacillati</taxon>
        <taxon>Bacillota</taxon>
        <taxon>Bacilli</taxon>
        <taxon>Lactobacillales</taxon>
        <taxon>Lactobacillaceae</taxon>
        <taxon>Ligilactobacillus</taxon>
    </lineage>
</organism>
<comment type="caution">
    <text evidence="1">The sequence shown here is derived from an EMBL/GenBank/DDBJ whole genome shotgun (WGS) entry which is preliminary data.</text>
</comment>
<sequence>MCEKSGLETQIFISEVWNMERVATKNNHQALLEHAHFGLYCEFYGLSQSEAVSREDTLAYMEEKWEVLEQLIGGYLEMGKLNQEYCEKYQGCECGVFDENMFQLEG</sequence>
<dbReference type="EMBL" id="AZFH01000072">
    <property type="protein sequence ID" value="KRL79951.1"/>
    <property type="molecule type" value="Genomic_DNA"/>
</dbReference>
<dbReference type="Proteomes" id="UP000051048">
    <property type="component" value="Unassembled WGS sequence"/>
</dbReference>
<evidence type="ECO:0000313" key="2">
    <source>
        <dbReference type="Proteomes" id="UP000051048"/>
    </source>
</evidence>
<reference evidence="1 2" key="1">
    <citation type="journal article" date="2015" name="Genome Announc.">
        <title>Expanding the biotechnology potential of lactobacilli through comparative genomics of 213 strains and associated genera.</title>
        <authorList>
            <person name="Sun Z."/>
            <person name="Harris H.M."/>
            <person name="McCann A."/>
            <person name="Guo C."/>
            <person name="Argimon S."/>
            <person name="Zhang W."/>
            <person name="Yang X."/>
            <person name="Jeffery I.B."/>
            <person name="Cooney J.C."/>
            <person name="Kagawa T.F."/>
            <person name="Liu W."/>
            <person name="Song Y."/>
            <person name="Salvetti E."/>
            <person name="Wrobel A."/>
            <person name="Rasinkangas P."/>
            <person name="Parkhill J."/>
            <person name="Rea M.C."/>
            <person name="O'Sullivan O."/>
            <person name="Ritari J."/>
            <person name="Douillard F.P."/>
            <person name="Paul Ross R."/>
            <person name="Yang R."/>
            <person name="Briner A.E."/>
            <person name="Felis G.E."/>
            <person name="de Vos W.M."/>
            <person name="Barrangou R."/>
            <person name="Klaenhammer T.R."/>
            <person name="Caufield P.W."/>
            <person name="Cui Y."/>
            <person name="Zhang H."/>
            <person name="O'Toole P.W."/>
        </authorList>
    </citation>
    <scope>NUCLEOTIDE SEQUENCE [LARGE SCALE GENOMIC DNA]</scope>
    <source>
        <strain evidence="1 2">DSM 15833</strain>
    </source>
</reference>
<gene>
    <name evidence="1" type="ORF">FC36_GL000164</name>
</gene>
<dbReference type="InterPro" id="IPR013321">
    <property type="entry name" value="Arc_rbn_hlx_hlx"/>
</dbReference>
<dbReference type="GO" id="GO:0006355">
    <property type="term" value="P:regulation of DNA-templated transcription"/>
    <property type="evidence" value="ECO:0007669"/>
    <property type="project" value="InterPro"/>
</dbReference>